<dbReference type="InterPro" id="IPR036415">
    <property type="entry name" value="Lamin_tail_dom_sf"/>
</dbReference>
<gene>
    <name evidence="2" type="ORF">GCM10011386_41030</name>
</gene>
<proteinExistence type="predicted"/>
<dbReference type="SUPFAM" id="SSF74853">
    <property type="entry name" value="Lamin A/C globular tail domain"/>
    <property type="match status" value="1"/>
</dbReference>
<protein>
    <recommendedName>
        <fullName evidence="1">LTD domain-containing protein</fullName>
    </recommendedName>
</protein>
<reference evidence="3" key="1">
    <citation type="journal article" date="2019" name="Int. J. Syst. Evol. Microbiol.">
        <title>The Global Catalogue of Microorganisms (GCM) 10K type strain sequencing project: providing services to taxonomists for standard genome sequencing and annotation.</title>
        <authorList>
            <consortium name="The Broad Institute Genomics Platform"/>
            <consortium name="The Broad Institute Genome Sequencing Center for Infectious Disease"/>
            <person name="Wu L."/>
            <person name="Ma J."/>
        </authorList>
    </citation>
    <scope>NUCLEOTIDE SEQUENCE [LARGE SCALE GENOMIC DNA]</scope>
    <source>
        <strain evidence="3">CGMCC 1.15342</strain>
    </source>
</reference>
<dbReference type="Pfam" id="PF13585">
    <property type="entry name" value="CHU_C"/>
    <property type="match status" value="1"/>
</dbReference>
<evidence type="ECO:0000259" key="1">
    <source>
        <dbReference type="PROSITE" id="PS51841"/>
    </source>
</evidence>
<dbReference type="Proteomes" id="UP000597338">
    <property type="component" value="Unassembled WGS sequence"/>
</dbReference>
<dbReference type="Pfam" id="PF00932">
    <property type="entry name" value="LTD"/>
    <property type="match status" value="1"/>
</dbReference>
<name>A0ABQ1MQ00_9SPHI</name>
<sequence length="497" mass="55157">MPDDTLGVLFFDDFSEKLSSQWAGDLASFTLVDQRLTLTTQAAPPVFLSTATNRMLNTCWEAGIQVQGALTATNYVRLYLASTSHLLHDPQQGYHLQIDGKQQTHIYSLWRQNGRTRSLILQSRPFPNQGNAFRARVRVTCSPTGNWQILADENDRGKFEVVTDPNGIPTVKDITYTAAAYAGYAINFSPARWADFQLDYFLIKPLDPTSDGATTQTIQPGDILINEILSNPKPDGVDFVELYNYSDKTIDLQQLHIASVNSKGLVGSRRKVSERSVPMPPNDYKVLTTDPTLLQRHYPNGAASTFVEMPALPNFNNETGGVVIYSNNLTLDSLFYTPEMQAPFIVTPKGISLERQYFSTPTNQPGNFRSAATVGGGATPGYPNSQSKSAAEQYGFFLNSKTFSPDNDGFEDELEITYFLPDPGFMVNIEIYDTSGQLVKKLQRNQSLGTQGYITWDGLSDSGQHLPIGIYIAAIEIYHPQGETKMYRLSFVLAAKL</sequence>
<organism evidence="2 3">
    <name type="scientific">Parapedobacter defluvii</name>
    <dbReference type="NCBI Taxonomy" id="2045106"/>
    <lineage>
        <taxon>Bacteria</taxon>
        <taxon>Pseudomonadati</taxon>
        <taxon>Bacteroidota</taxon>
        <taxon>Sphingobacteriia</taxon>
        <taxon>Sphingobacteriales</taxon>
        <taxon>Sphingobacteriaceae</taxon>
        <taxon>Parapedobacter</taxon>
    </lineage>
</organism>
<feature type="domain" description="LTD" evidence="1">
    <location>
        <begin position="211"/>
        <end position="327"/>
    </location>
</feature>
<evidence type="ECO:0000313" key="3">
    <source>
        <dbReference type="Proteomes" id="UP000597338"/>
    </source>
</evidence>
<dbReference type="Gene3D" id="2.60.40.4070">
    <property type="match status" value="1"/>
</dbReference>
<dbReference type="EMBL" id="BMIK01000021">
    <property type="protein sequence ID" value="GGC44516.1"/>
    <property type="molecule type" value="Genomic_DNA"/>
</dbReference>
<accession>A0ABQ1MQ00</accession>
<dbReference type="InterPro" id="IPR001322">
    <property type="entry name" value="Lamin_tail_dom"/>
</dbReference>
<keyword evidence="3" id="KW-1185">Reference proteome</keyword>
<dbReference type="PROSITE" id="PS51841">
    <property type="entry name" value="LTD"/>
    <property type="match status" value="1"/>
</dbReference>
<evidence type="ECO:0000313" key="2">
    <source>
        <dbReference type="EMBL" id="GGC44516.1"/>
    </source>
</evidence>
<comment type="caution">
    <text evidence="2">The sequence shown here is derived from an EMBL/GenBank/DDBJ whole genome shotgun (WGS) entry which is preliminary data.</text>
</comment>